<feature type="compositionally biased region" description="Acidic residues" evidence="7">
    <location>
        <begin position="573"/>
        <end position="584"/>
    </location>
</feature>
<dbReference type="InterPro" id="IPR000719">
    <property type="entry name" value="Prot_kinase_dom"/>
</dbReference>
<dbReference type="GO" id="GO:0044773">
    <property type="term" value="P:mitotic DNA damage checkpoint signaling"/>
    <property type="evidence" value="ECO:0007669"/>
    <property type="project" value="TreeGrafter"/>
</dbReference>
<dbReference type="Proteomes" id="UP000011668">
    <property type="component" value="Unassembled WGS sequence"/>
</dbReference>
<keyword evidence="4" id="KW-0547">Nucleotide-binding</keyword>
<evidence type="ECO:0000256" key="2">
    <source>
        <dbReference type="ARBA" id="ARBA00022527"/>
    </source>
</evidence>
<evidence type="ECO:0000259" key="8">
    <source>
        <dbReference type="PROSITE" id="PS50011"/>
    </source>
</evidence>
<dbReference type="InterPro" id="IPR012677">
    <property type="entry name" value="Nucleotide-bd_a/b_plait_sf"/>
</dbReference>
<feature type="region of interest" description="Disordered" evidence="7">
    <location>
        <begin position="82"/>
        <end position="136"/>
    </location>
</feature>
<dbReference type="STRING" id="983506.L8X9Q4"/>
<dbReference type="PROSITE" id="PS00108">
    <property type="entry name" value="PROTEIN_KINASE_ST"/>
    <property type="match status" value="1"/>
</dbReference>
<dbReference type="InterPro" id="IPR011009">
    <property type="entry name" value="Kinase-like_dom_sf"/>
</dbReference>
<dbReference type="PROSITE" id="PS50011">
    <property type="entry name" value="PROTEIN_KINASE_DOM"/>
    <property type="match status" value="1"/>
</dbReference>
<feature type="region of interest" description="Disordered" evidence="7">
    <location>
        <begin position="649"/>
        <end position="711"/>
    </location>
</feature>
<name>L8X9Q4_THACA</name>
<evidence type="ECO:0000256" key="4">
    <source>
        <dbReference type="ARBA" id="ARBA00022741"/>
    </source>
</evidence>
<evidence type="ECO:0000256" key="5">
    <source>
        <dbReference type="ARBA" id="ARBA00022777"/>
    </source>
</evidence>
<dbReference type="InterPro" id="IPR008271">
    <property type="entry name" value="Ser/Thr_kinase_AS"/>
</dbReference>
<dbReference type="OrthoDB" id="10020333at2759"/>
<evidence type="ECO:0000313" key="10">
    <source>
        <dbReference type="Proteomes" id="UP000011668"/>
    </source>
</evidence>
<dbReference type="GO" id="GO:0004674">
    <property type="term" value="F:protein serine/threonine kinase activity"/>
    <property type="evidence" value="ECO:0007669"/>
    <property type="project" value="UniProtKB-KW"/>
</dbReference>
<comment type="caution">
    <text evidence="9">The sequence shown here is derived from an EMBL/GenBank/DDBJ whole genome shotgun (WGS) entry which is preliminary data.</text>
</comment>
<organism evidence="9 10">
    <name type="scientific">Thanatephorus cucumeris (strain AG1-IA)</name>
    <name type="common">Rice sheath blight fungus</name>
    <name type="synonym">Rhizoctonia solani</name>
    <dbReference type="NCBI Taxonomy" id="983506"/>
    <lineage>
        <taxon>Eukaryota</taxon>
        <taxon>Fungi</taxon>
        <taxon>Dikarya</taxon>
        <taxon>Basidiomycota</taxon>
        <taxon>Agaricomycotina</taxon>
        <taxon>Agaricomycetes</taxon>
        <taxon>Cantharellales</taxon>
        <taxon>Ceratobasidiaceae</taxon>
        <taxon>Rhizoctonia</taxon>
        <taxon>Rhizoctonia solani AG-1</taxon>
    </lineage>
</organism>
<feature type="region of interest" description="Disordered" evidence="7">
    <location>
        <begin position="522"/>
        <end position="588"/>
    </location>
</feature>
<dbReference type="Pfam" id="PF17799">
    <property type="entry name" value="RRM_Rrp7"/>
    <property type="match status" value="1"/>
</dbReference>
<dbReference type="AlphaFoldDB" id="L8X9Q4"/>
<feature type="compositionally biased region" description="Acidic residues" evidence="7">
    <location>
        <begin position="656"/>
        <end position="673"/>
    </location>
</feature>
<keyword evidence="5 9" id="KW-0418">Kinase</keyword>
<feature type="compositionally biased region" description="Acidic residues" evidence="7">
    <location>
        <begin position="86"/>
        <end position="103"/>
    </location>
</feature>
<accession>L8X9Q4</accession>
<evidence type="ECO:0000313" key="9">
    <source>
        <dbReference type="EMBL" id="ELU45813.1"/>
    </source>
</evidence>
<dbReference type="GO" id="GO:0005524">
    <property type="term" value="F:ATP binding"/>
    <property type="evidence" value="ECO:0007669"/>
    <property type="project" value="UniProtKB-KW"/>
</dbReference>
<feature type="domain" description="Protein kinase" evidence="8">
    <location>
        <begin position="735"/>
        <end position="1115"/>
    </location>
</feature>
<keyword evidence="2" id="KW-0723">Serine/threonine-protein kinase</keyword>
<keyword evidence="3" id="KW-0808">Transferase</keyword>
<dbReference type="SMART" id="SM00220">
    <property type="entry name" value="S_TKc"/>
    <property type="match status" value="1"/>
</dbReference>
<gene>
    <name evidence="9" type="ORF">AG1IA_00176</name>
</gene>
<dbReference type="InterPro" id="IPR024326">
    <property type="entry name" value="RRP7_C"/>
</dbReference>
<sequence>MPKAITLAGFTVLPLHLQGSVEHFLYLRQNQSGSNIIDASAKPNGRTVFLVNVPCDATERDLISLFKSAGTIERVMFGQQVTMPNEDVEEEQEEQEEQEEVEGNNDRANSNSKSKSKPKTSLPPKPTPLIDTSIRSSSVSGRTAHVVFLDESSLSRALSLPSSSKNPLSWPPADTSAEPRGLGLYLKRHQLLRPALDAVSTHVDTFMQHFDFEQNAKRAAAASQYKKGVPIVDDDGFELVTRGGAYGKTVGGGVGVASKKFELAAKRGELTAGKKRKKGRDKSKDLEGLYAHEQREKKRKSQVYQAIQALLKSAHCFADISSGRALISHISCPQEGGMGQILEEGADLAEEGDLYNDLNNGDPWTWARNLKDPHSYRRVPAVAINRSMLLLDRGFYWFLTCLVKRLGFSDKTYMRAAKFLKVREDYNTSLTTPIDTKAKVGIDAPLDFLESPTEYPIFKLSPSWSTVGAFTELMATLVHTMSSSQASPIFSEHPSNPLHVSSSDVANTTYVRQARLSMSGKGKTVTRTIYAGATPKPRQRKARNSRGLGDDVSSDEIQIHQVVGDESEVAKDPEEDETEPDDAPMNDLDAAADSTELVEGVENVDPDELSEEEAEEHHGLVQQVIEPRLATSNPFWDDGEGEADVTVTFPRPANPLEDEGGDEDAEGEDDEEYLNSKREEAVVVEEMEQEDLDPDEESSEDEADSLATKDEMERHYINTEMNQLRERVQGLEGNYQLVDRLGEGTFSSVYKAIDLRFSKYDNREWNTSLGYADYPILLASTPHSSKPRSTQYTPAFERRGRVFVAIKRIYVTSSPQRIANEIELMEAARGCRHVGQLITAFRDEDQVVCVMPFHRSVDFRDYFQSLPMRTMQTYFRHLFRALRDIHARDIVHRDVKPANFLFDPKAGPDGTGWGVLCDFGLAQRVDYPERTQCLHTPPTKDKPHGTRIKPSAHELTALNRKLTLVRKRAEAGSHNIGYKTEDHRQVSTTASVCFIFRNGKFPLFNSNDDTEALAEIAAIVGRNKMEKSANCLGSTVDRTFLTNIPSICKDKPRTWTELVQDMNPKLAQPPPTWPEAEKVEHERMVKDALELLEQCLHLDATKRITARDALRCRFLRDRKLPPDDALAPHPPGQGVCAKLHCLDATDESGQSWCVQVRTGASRVVRADDPDARCIGKAPCKYHIGWETWELGEDD</sequence>
<evidence type="ECO:0000256" key="3">
    <source>
        <dbReference type="ARBA" id="ARBA00022679"/>
    </source>
</evidence>
<feature type="compositionally biased region" description="Acidic residues" evidence="7">
    <location>
        <begin position="602"/>
        <end position="614"/>
    </location>
</feature>
<dbReference type="SUPFAM" id="SSF54928">
    <property type="entry name" value="RNA-binding domain, RBD"/>
    <property type="match status" value="1"/>
</dbReference>
<proteinExistence type="predicted"/>
<dbReference type="Gene3D" id="3.30.200.20">
    <property type="entry name" value="Phosphorylase Kinase, domain 1"/>
    <property type="match status" value="1"/>
</dbReference>
<feature type="compositionally biased region" description="Acidic residues" evidence="7">
    <location>
        <begin position="682"/>
        <end position="704"/>
    </location>
</feature>
<evidence type="ECO:0000256" key="1">
    <source>
        <dbReference type="ARBA" id="ARBA00012513"/>
    </source>
</evidence>
<dbReference type="PANTHER" id="PTHR44167:SF23">
    <property type="entry name" value="CDC7 KINASE, ISOFORM A-RELATED"/>
    <property type="match status" value="1"/>
</dbReference>
<dbReference type="Gene3D" id="1.10.510.10">
    <property type="entry name" value="Transferase(Phosphotransferase) domain 1"/>
    <property type="match status" value="2"/>
</dbReference>
<reference evidence="9 10" key="1">
    <citation type="journal article" date="2013" name="Nat. Commun.">
        <title>The evolution and pathogenic mechanisms of the rice sheath blight pathogen.</title>
        <authorList>
            <person name="Zheng A."/>
            <person name="Lin R."/>
            <person name="Xu L."/>
            <person name="Qin P."/>
            <person name="Tang C."/>
            <person name="Ai P."/>
            <person name="Zhang D."/>
            <person name="Liu Y."/>
            <person name="Sun Z."/>
            <person name="Feng H."/>
            <person name="Wang Y."/>
            <person name="Chen Y."/>
            <person name="Liang X."/>
            <person name="Fu R."/>
            <person name="Li Q."/>
            <person name="Zhang J."/>
            <person name="Yu X."/>
            <person name="Xie Z."/>
            <person name="Ding L."/>
            <person name="Guan P."/>
            <person name="Tang J."/>
            <person name="Liang Y."/>
            <person name="Wang S."/>
            <person name="Deng Q."/>
            <person name="Li S."/>
            <person name="Zhu J."/>
            <person name="Wang L."/>
            <person name="Liu H."/>
            <person name="Li P."/>
        </authorList>
    </citation>
    <scope>NUCLEOTIDE SEQUENCE [LARGE SCALE GENOMIC DNA]</scope>
    <source>
        <strain evidence="10">AG-1 IA</strain>
    </source>
</reference>
<dbReference type="Pfam" id="PF00069">
    <property type="entry name" value="Pkinase"/>
    <property type="match status" value="1"/>
</dbReference>
<evidence type="ECO:0000256" key="7">
    <source>
        <dbReference type="SAM" id="MobiDB-lite"/>
    </source>
</evidence>
<dbReference type="SUPFAM" id="SSF56112">
    <property type="entry name" value="Protein kinase-like (PK-like)"/>
    <property type="match status" value="1"/>
</dbReference>
<protein>
    <recommendedName>
        <fullName evidence="1">non-specific serine/threonine protein kinase</fullName>
        <ecNumber evidence="1">2.7.11.1</ecNumber>
    </recommendedName>
</protein>
<dbReference type="Gene3D" id="3.30.70.330">
    <property type="match status" value="1"/>
</dbReference>
<evidence type="ECO:0000256" key="6">
    <source>
        <dbReference type="ARBA" id="ARBA00022840"/>
    </source>
</evidence>
<dbReference type="InterPro" id="IPR035979">
    <property type="entry name" value="RBD_domain_sf"/>
</dbReference>
<dbReference type="Pfam" id="PF12923">
    <property type="entry name" value="RRP7"/>
    <property type="match status" value="1"/>
</dbReference>
<keyword evidence="10" id="KW-1185">Reference proteome</keyword>
<feature type="region of interest" description="Disordered" evidence="7">
    <location>
        <begin position="601"/>
        <end position="621"/>
    </location>
</feature>
<dbReference type="GO" id="GO:0005634">
    <property type="term" value="C:nucleus"/>
    <property type="evidence" value="ECO:0007669"/>
    <property type="project" value="TreeGrafter"/>
</dbReference>
<dbReference type="HOGENOM" id="CLU_271494_0_0_1"/>
<keyword evidence="6" id="KW-0067">ATP-binding</keyword>
<dbReference type="EC" id="2.7.11.1" evidence="1"/>
<dbReference type="EMBL" id="AFRT01000035">
    <property type="protein sequence ID" value="ELU45813.1"/>
    <property type="molecule type" value="Genomic_DNA"/>
</dbReference>
<dbReference type="GO" id="GO:0003676">
    <property type="term" value="F:nucleic acid binding"/>
    <property type="evidence" value="ECO:0007669"/>
    <property type="project" value="InterPro"/>
</dbReference>
<dbReference type="PANTHER" id="PTHR44167">
    <property type="entry name" value="OVARIAN-SPECIFIC SERINE/THREONINE-PROTEIN KINASE LOK-RELATED"/>
    <property type="match status" value="1"/>
</dbReference>
<dbReference type="InterPro" id="IPR040447">
    <property type="entry name" value="RRM_Rrp7"/>
</dbReference>